<comment type="caution">
    <text evidence="1">The sequence shown here is derived from an EMBL/GenBank/DDBJ whole genome shotgun (WGS) entry which is preliminary data.</text>
</comment>
<reference evidence="2" key="1">
    <citation type="journal article" date="2019" name="Int. J. Syst. Evol. Microbiol.">
        <title>The Global Catalogue of Microorganisms (GCM) 10K type strain sequencing project: providing services to taxonomists for standard genome sequencing and annotation.</title>
        <authorList>
            <consortium name="The Broad Institute Genomics Platform"/>
            <consortium name="The Broad Institute Genome Sequencing Center for Infectious Disease"/>
            <person name="Wu L."/>
            <person name="Ma J."/>
        </authorList>
    </citation>
    <scope>NUCLEOTIDE SEQUENCE [LARGE SCALE GENOMIC DNA]</scope>
    <source>
        <strain evidence="2">JCM 13929</strain>
    </source>
</reference>
<dbReference type="EMBL" id="BAAAMU010000021">
    <property type="protein sequence ID" value="GAA1634157.1"/>
    <property type="molecule type" value="Genomic_DNA"/>
</dbReference>
<dbReference type="Proteomes" id="UP001500064">
    <property type="component" value="Unassembled WGS sequence"/>
</dbReference>
<gene>
    <name evidence="1" type="ORF">GCM10009733_033970</name>
</gene>
<name>A0ABP4R3J3_9ACTN</name>
<evidence type="ECO:0000313" key="1">
    <source>
        <dbReference type="EMBL" id="GAA1634157.1"/>
    </source>
</evidence>
<accession>A0ABP4R3J3</accession>
<organism evidence="1 2">
    <name type="scientific">Nonomuraea maheshkhaliensis</name>
    <dbReference type="NCBI Taxonomy" id="419590"/>
    <lineage>
        <taxon>Bacteria</taxon>
        <taxon>Bacillati</taxon>
        <taxon>Actinomycetota</taxon>
        <taxon>Actinomycetes</taxon>
        <taxon>Streptosporangiales</taxon>
        <taxon>Streptosporangiaceae</taxon>
        <taxon>Nonomuraea</taxon>
    </lineage>
</organism>
<sequence>MPPSSDDPVDALTIRWATAAGGPWLPVGRGCRAWGRGRAGRWEGRMRHRATIRNHGPGVAWPEDGGVD</sequence>
<protein>
    <submittedName>
        <fullName evidence="1">Uncharacterized protein</fullName>
    </submittedName>
</protein>
<keyword evidence="2" id="KW-1185">Reference proteome</keyword>
<evidence type="ECO:0000313" key="2">
    <source>
        <dbReference type="Proteomes" id="UP001500064"/>
    </source>
</evidence>
<proteinExistence type="predicted"/>